<feature type="region of interest" description="Disordered" evidence="16">
    <location>
        <begin position="53"/>
        <end position="88"/>
    </location>
</feature>
<evidence type="ECO:0000313" key="17">
    <source>
        <dbReference type="EMBL" id="OEF27267.1"/>
    </source>
</evidence>
<evidence type="ECO:0000256" key="15">
    <source>
        <dbReference type="RuleBase" id="RU365021"/>
    </source>
</evidence>
<comment type="pathway">
    <text evidence="3 15">Glycan metabolism; bacterial cellulose biosynthesis.</text>
</comment>
<keyword evidence="9 15" id="KW-0973">c-di-GMP</keyword>
<evidence type="ECO:0000256" key="9">
    <source>
        <dbReference type="ARBA" id="ARBA00022636"/>
    </source>
</evidence>
<dbReference type="NCBIfam" id="NF008325">
    <property type="entry name" value="PRK11114.1-3"/>
    <property type="match status" value="1"/>
</dbReference>
<comment type="subunit">
    <text evidence="5 15">Tightly associated with the cellulose synthase catalytic subunit.</text>
</comment>
<dbReference type="EMBL" id="AJYK02000038">
    <property type="protein sequence ID" value="OEF27267.1"/>
    <property type="molecule type" value="Genomic_DNA"/>
</dbReference>
<feature type="transmembrane region" description="Helical" evidence="15">
    <location>
        <begin position="771"/>
        <end position="791"/>
    </location>
</feature>
<evidence type="ECO:0000256" key="16">
    <source>
        <dbReference type="SAM" id="MobiDB-lite"/>
    </source>
</evidence>
<dbReference type="STRING" id="1188252.A1QC_06500"/>
<evidence type="ECO:0000313" key="18">
    <source>
        <dbReference type="Proteomes" id="UP000094070"/>
    </source>
</evidence>
<keyword evidence="11 15" id="KW-0135">Cellulose biosynthesis</keyword>
<keyword evidence="12 15" id="KW-1133">Transmembrane helix</keyword>
<dbReference type="Gene3D" id="2.60.120.260">
    <property type="entry name" value="Galactose-binding domain-like"/>
    <property type="match status" value="2"/>
</dbReference>
<evidence type="ECO:0000256" key="5">
    <source>
        <dbReference type="ARBA" id="ARBA00011437"/>
    </source>
</evidence>
<evidence type="ECO:0000256" key="14">
    <source>
        <dbReference type="ARBA" id="ARBA00033444"/>
    </source>
</evidence>
<comment type="similarity">
    <text evidence="4 15">Belongs to the AcsB/BcsB family.</text>
</comment>
<keyword evidence="18" id="KW-1185">Reference proteome</keyword>
<dbReference type="Pfam" id="PF03170">
    <property type="entry name" value="BcsB"/>
    <property type="match status" value="1"/>
</dbReference>
<evidence type="ECO:0000256" key="1">
    <source>
        <dbReference type="ARBA" id="ARBA00002057"/>
    </source>
</evidence>
<protein>
    <recommendedName>
        <fullName evidence="6 15">Cyclic di-GMP-binding protein</fullName>
    </recommendedName>
    <alternativeName>
        <fullName evidence="14 15">Cellulose synthase regulatory subunit</fullName>
    </alternativeName>
</protein>
<evidence type="ECO:0000256" key="10">
    <source>
        <dbReference type="ARBA" id="ARBA00022692"/>
    </source>
</evidence>
<dbReference type="UniPathway" id="UPA00694"/>
<feature type="compositionally biased region" description="Low complexity" evidence="16">
    <location>
        <begin position="53"/>
        <end position="65"/>
    </location>
</feature>
<evidence type="ECO:0000256" key="4">
    <source>
        <dbReference type="ARBA" id="ARBA00010714"/>
    </source>
</evidence>
<reference evidence="17 18" key="1">
    <citation type="journal article" date="2012" name="Science">
        <title>Ecological populations of bacteria act as socially cohesive units of antibiotic production and resistance.</title>
        <authorList>
            <person name="Cordero O.X."/>
            <person name="Wildschutte H."/>
            <person name="Kirkup B."/>
            <person name="Proehl S."/>
            <person name="Ngo L."/>
            <person name="Hussain F."/>
            <person name="Le Roux F."/>
            <person name="Mincer T."/>
            <person name="Polz M.F."/>
        </authorList>
    </citation>
    <scope>NUCLEOTIDE SEQUENCE [LARGE SCALE GENOMIC DNA]</scope>
    <source>
        <strain evidence="17 18">1S-45</strain>
    </source>
</reference>
<evidence type="ECO:0000256" key="12">
    <source>
        <dbReference type="ARBA" id="ARBA00022989"/>
    </source>
</evidence>
<comment type="function">
    <text evidence="1 15">Binds the cellulose synthase activator, bis-(3'-5') cyclic diguanylic acid (c-di-GMP).</text>
</comment>
<keyword evidence="13 15" id="KW-0472">Membrane</keyword>
<dbReference type="PRINTS" id="PR01440">
    <property type="entry name" value="CELLSNTHASEB"/>
</dbReference>
<dbReference type="RefSeq" id="WP_017023987.1">
    <property type="nucleotide sequence ID" value="NZ_AJYK02000038.1"/>
</dbReference>
<evidence type="ECO:0000256" key="11">
    <source>
        <dbReference type="ARBA" id="ARBA00022916"/>
    </source>
</evidence>
<proteinExistence type="inferred from homology"/>
<feature type="chain" id="PRO_5015217880" description="Cyclic di-GMP-binding protein" evidence="15">
    <location>
        <begin position="30"/>
        <end position="805"/>
    </location>
</feature>
<keyword evidence="8 15" id="KW-0997">Cell inner membrane</keyword>
<dbReference type="GO" id="GO:0006011">
    <property type="term" value="P:UDP-alpha-D-glucose metabolic process"/>
    <property type="evidence" value="ECO:0007669"/>
    <property type="project" value="InterPro"/>
</dbReference>
<dbReference type="PANTHER" id="PTHR39083">
    <property type="entry name" value="CYCLIC DI-GMP-BINDING PROTEIN"/>
    <property type="match status" value="1"/>
</dbReference>
<evidence type="ECO:0000256" key="3">
    <source>
        <dbReference type="ARBA" id="ARBA00005186"/>
    </source>
</evidence>
<dbReference type="PANTHER" id="PTHR39083:SF1">
    <property type="entry name" value="CYCLIC DI-GMP-BINDING PROTEIN"/>
    <property type="match status" value="1"/>
</dbReference>
<feature type="signal peptide" evidence="15">
    <location>
        <begin position="1"/>
        <end position="29"/>
    </location>
</feature>
<evidence type="ECO:0000256" key="8">
    <source>
        <dbReference type="ARBA" id="ARBA00022519"/>
    </source>
</evidence>
<sequence length="805" mass="87841">MWMNNKVKMLAYAVSLGCGSVIFSSSVLAADPSAPSPDAPATTLASAKATMPTATTSAATSSAPMGDQTAADQAGSDQAEMATPKISPEVQERTLKFNQLGYPSSIRMQGSESQVYVGFGSRLDEIISQATLSFDFIPSPALLSVVSHMKVYFNNELMGVVSITDGTQGKRVKAVIPLDPRLFSNYNQMRFELIGNASETCGNPNDASIWAEISQESKVTLKVQKTQLNNDLSLLPAPFFDDRDTNPLNLPIVMGKNVDLNEVKAAGIASSYFGSLAQWRTTSFPVIRDKAPDSNAIVFVTNDNKPEFLKDYPDADGPYLQVISHPTKPYVKLLVISGRDSKDLTQAVKGLAFGQHLLTGPIAKITRMAQIEPRKPYDAPNWISTSRPVALSEMVKDQSSLQVEGQTPPPMSVSFRLPPDLFTWQSRGIPFDLSYRYSPPQTDTSGSRMSLSINNQFVQAFNLNTKGESNHSTRLRVPLLDDGVLGDGDKVRIPAFKVGSRNDLKFEFGFSSSVAGSSVCQTTQPSKQYATIDGNSKIDFSGFPHYIEMPNMRAFANSGFPFTRMADLSETVAVLPAKPTRGEIETFVDMMGKFGADTGYPAMNVEVSSDWSKAKLANKDILAIGVMPDLKDVSKDHTPNMLLKDGLRYSQLPSKNEKQQGKNWVNPSTDAPQPADLVEVAATGNFAAITSHQSPFNPHRTVVNILGDSPQSLGLVNKALNDSGKVDAMFGSVVSIRDNSVASFNVGDHYYVGSLPIWQLIMYHFSQHPELMALASLFLVVLVTIALWRILRRIASRRIEIKEED</sequence>
<organism evidence="17 18">
    <name type="scientific">Vibrio rumoiensis 1S-45</name>
    <dbReference type="NCBI Taxonomy" id="1188252"/>
    <lineage>
        <taxon>Bacteria</taxon>
        <taxon>Pseudomonadati</taxon>
        <taxon>Pseudomonadota</taxon>
        <taxon>Gammaproteobacteria</taxon>
        <taxon>Vibrionales</taxon>
        <taxon>Vibrionaceae</taxon>
        <taxon>Vibrio</taxon>
    </lineage>
</organism>
<dbReference type="GO" id="GO:0005886">
    <property type="term" value="C:plasma membrane"/>
    <property type="evidence" value="ECO:0007669"/>
    <property type="project" value="UniProtKB-SubCell"/>
</dbReference>
<keyword evidence="10 15" id="KW-0812">Transmembrane</keyword>
<dbReference type="AlphaFoldDB" id="A0A1E5E4H4"/>
<dbReference type="Proteomes" id="UP000094070">
    <property type="component" value="Unassembled WGS sequence"/>
</dbReference>
<comment type="caution">
    <text evidence="17">The sequence shown here is derived from an EMBL/GenBank/DDBJ whole genome shotgun (WGS) entry which is preliminary data.</text>
</comment>
<gene>
    <name evidence="17" type="ORF">A1QC_06500</name>
</gene>
<dbReference type="InterPro" id="IPR003920">
    <property type="entry name" value="Cell_synth_B"/>
</dbReference>
<keyword evidence="15" id="KW-0732">Signal</keyword>
<evidence type="ECO:0000256" key="7">
    <source>
        <dbReference type="ARBA" id="ARBA00022475"/>
    </source>
</evidence>
<evidence type="ECO:0000256" key="6">
    <source>
        <dbReference type="ARBA" id="ARBA00021844"/>
    </source>
</evidence>
<comment type="subcellular location">
    <subcellularLocation>
        <location evidence="2">Cell inner membrane</location>
        <topology evidence="2">Single-pass membrane protein</topology>
    </subcellularLocation>
</comment>
<dbReference type="InterPro" id="IPR018513">
    <property type="entry name" value="Cell_synthase_bac"/>
</dbReference>
<dbReference type="eggNOG" id="COG1215">
    <property type="taxonomic scope" value="Bacteria"/>
</dbReference>
<keyword evidence="7 15" id="KW-1003">Cell membrane</keyword>
<accession>A0A1E5E4H4</accession>
<evidence type="ECO:0000256" key="13">
    <source>
        <dbReference type="ARBA" id="ARBA00023136"/>
    </source>
</evidence>
<evidence type="ECO:0000256" key="2">
    <source>
        <dbReference type="ARBA" id="ARBA00004377"/>
    </source>
</evidence>
<name>A0A1E5E4H4_9VIBR</name>
<dbReference type="GO" id="GO:0030244">
    <property type="term" value="P:cellulose biosynthetic process"/>
    <property type="evidence" value="ECO:0007669"/>
    <property type="project" value="UniProtKB-KW"/>
</dbReference>
<dbReference type="NCBIfam" id="NF008323">
    <property type="entry name" value="PRK11114.1-1"/>
    <property type="match status" value="1"/>
</dbReference>